<evidence type="ECO:0000313" key="2">
    <source>
        <dbReference type="WBParaSite" id="Minc3s04039g35333"/>
    </source>
</evidence>
<protein>
    <submittedName>
        <fullName evidence="2">Uncharacterized protein</fullName>
    </submittedName>
</protein>
<dbReference type="AlphaFoldDB" id="A0A914N5C8"/>
<keyword evidence="1" id="KW-1185">Reference proteome</keyword>
<accession>A0A914N5C8</accession>
<sequence length="133" mass="14910">MCTLLSFKKFDSTITPLSAKSPQLAESADKLMLKCVEVLTIIGRCWSEQWTNSLHSKLSIEYGLSGFIFDETMFDFPVKILFSVSGVLQPPTTTQLDQQQSNLKKGCLSKQKASKNSTSFTTFQHPKLLLLQN</sequence>
<dbReference type="Proteomes" id="UP000887563">
    <property type="component" value="Unplaced"/>
</dbReference>
<dbReference type="WBParaSite" id="Minc3s04039g35333">
    <property type="protein sequence ID" value="Minc3s04039g35333"/>
    <property type="gene ID" value="Minc3s04039g35333"/>
</dbReference>
<organism evidence="1 2">
    <name type="scientific">Meloidogyne incognita</name>
    <name type="common">Southern root-knot nematode worm</name>
    <name type="synonym">Oxyuris incognita</name>
    <dbReference type="NCBI Taxonomy" id="6306"/>
    <lineage>
        <taxon>Eukaryota</taxon>
        <taxon>Metazoa</taxon>
        <taxon>Ecdysozoa</taxon>
        <taxon>Nematoda</taxon>
        <taxon>Chromadorea</taxon>
        <taxon>Rhabditida</taxon>
        <taxon>Tylenchina</taxon>
        <taxon>Tylenchomorpha</taxon>
        <taxon>Tylenchoidea</taxon>
        <taxon>Meloidogynidae</taxon>
        <taxon>Meloidogyninae</taxon>
        <taxon>Meloidogyne</taxon>
        <taxon>Meloidogyne incognita group</taxon>
    </lineage>
</organism>
<proteinExistence type="predicted"/>
<name>A0A914N5C8_MELIC</name>
<evidence type="ECO:0000313" key="1">
    <source>
        <dbReference type="Proteomes" id="UP000887563"/>
    </source>
</evidence>
<reference evidence="2" key="1">
    <citation type="submission" date="2022-11" db="UniProtKB">
        <authorList>
            <consortium name="WormBaseParasite"/>
        </authorList>
    </citation>
    <scope>IDENTIFICATION</scope>
</reference>